<keyword evidence="8" id="KW-1185">Reference proteome</keyword>
<dbReference type="InterPro" id="IPR020476">
    <property type="entry name" value="Nudix_hydrolase"/>
</dbReference>
<comment type="caution">
    <text evidence="7">The sequence shown here is derived from an EMBL/GenBank/DDBJ whole genome shotgun (WGS) entry which is preliminary data.</text>
</comment>
<dbReference type="PANTHER" id="PTHR43046">
    <property type="entry name" value="GDP-MANNOSE MANNOSYL HYDROLASE"/>
    <property type="match status" value="1"/>
</dbReference>
<dbReference type="PROSITE" id="PS51462">
    <property type="entry name" value="NUDIX"/>
    <property type="match status" value="1"/>
</dbReference>
<evidence type="ECO:0000259" key="6">
    <source>
        <dbReference type="PROSITE" id="PS51462"/>
    </source>
</evidence>
<evidence type="ECO:0000256" key="3">
    <source>
        <dbReference type="ARBA" id="ARBA00022801"/>
    </source>
</evidence>
<gene>
    <name evidence="7" type="ORF">GCM10010466_63780</name>
</gene>
<evidence type="ECO:0000313" key="8">
    <source>
        <dbReference type="Proteomes" id="UP001500320"/>
    </source>
</evidence>
<protein>
    <recommendedName>
        <fullName evidence="6">Nudix hydrolase domain-containing protein</fullName>
    </recommendedName>
</protein>
<comment type="cofactor">
    <cofactor evidence="1">
        <name>Mg(2+)</name>
        <dbReference type="ChEBI" id="CHEBI:18420"/>
    </cofactor>
</comment>
<proteinExistence type="inferred from homology"/>
<dbReference type="InterPro" id="IPR000086">
    <property type="entry name" value="NUDIX_hydrolase_dom"/>
</dbReference>
<evidence type="ECO:0000313" key="7">
    <source>
        <dbReference type="EMBL" id="GAA3164098.1"/>
    </source>
</evidence>
<keyword evidence="3 5" id="KW-0378">Hydrolase</keyword>
<evidence type="ECO:0000256" key="4">
    <source>
        <dbReference type="ARBA" id="ARBA00022842"/>
    </source>
</evidence>
<dbReference type="PRINTS" id="PR00502">
    <property type="entry name" value="NUDIXFAMILY"/>
</dbReference>
<accession>A0ABP6P0P1</accession>
<dbReference type="Gene3D" id="3.90.79.10">
    <property type="entry name" value="Nucleoside Triphosphate Pyrophosphohydrolase"/>
    <property type="match status" value="1"/>
</dbReference>
<name>A0ABP6P0P1_9ACTN</name>
<keyword evidence="4" id="KW-0460">Magnesium</keyword>
<feature type="domain" description="Nudix hydrolase" evidence="6">
    <location>
        <begin position="53"/>
        <end position="182"/>
    </location>
</feature>
<comment type="similarity">
    <text evidence="2 5">Belongs to the Nudix hydrolase family.</text>
</comment>
<dbReference type="InterPro" id="IPR015797">
    <property type="entry name" value="NUDIX_hydrolase-like_dom_sf"/>
</dbReference>
<dbReference type="SUPFAM" id="SSF55811">
    <property type="entry name" value="Nudix"/>
    <property type="match status" value="1"/>
</dbReference>
<dbReference type="PANTHER" id="PTHR43046:SF12">
    <property type="entry name" value="GDP-MANNOSE MANNOSYL HYDROLASE"/>
    <property type="match status" value="1"/>
</dbReference>
<dbReference type="Proteomes" id="UP001500320">
    <property type="component" value="Unassembled WGS sequence"/>
</dbReference>
<sequence>MSASAAPTDTVCRGPQVPASGWAVLRRPATVAGMTTQDSPTAPLDPYAASLGRKWMAAGALLRDAAGAVLLVDPVYKPQWDVPGGVVEPGESPTAACRRELAEELGLDRPVGRLLAADWIPPRPGWPDGMIFLYDGGVLTAGEIAALRLPADELARWMFADPDQVPSLVPAALARRVAAALRAAADGTTACLDDGHPAR</sequence>
<evidence type="ECO:0000256" key="1">
    <source>
        <dbReference type="ARBA" id="ARBA00001946"/>
    </source>
</evidence>
<evidence type="ECO:0000256" key="5">
    <source>
        <dbReference type="RuleBase" id="RU003476"/>
    </source>
</evidence>
<reference evidence="8" key="1">
    <citation type="journal article" date="2019" name="Int. J. Syst. Evol. Microbiol.">
        <title>The Global Catalogue of Microorganisms (GCM) 10K type strain sequencing project: providing services to taxonomists for standard genome sequencing and annotation.</title>
        <authorList>
            <consortium name="The Broad Institute Genomics Platform"/>
            <consortium name="The Broad Institute Genome Sequencing Center for Infectious Disease"/>
            <person name="Wu L."/>
            <person name="Ma J."/>
        </authorList>
    </citation>
    <scope>NUCLEOTIDE SEQUENCE [LARGE SCALE GENOMIC DNA]</scope>
    <source>
        <strain evidence="8">JCM 9373</strain>
    </source>
</reference>
<dbReference type="PROSITE" id="PS00893">
    <property type="entry name" value="NUDIX_BOX"/>
    <property type="match status" value="1"/>
</dbReference>
<evidence type="ECO:0000256" key="2">
    <source>
        <dbReference type="ARBA" id="ARBA00005582"/>
    </source>
</evidence>
<dbReference type="Pfam" id="PF00293">
    <property type="entry name" value="NUDIX"/>
    <property type="match status" value="1"/>
</dbReference>
<dbReference type="CDD" id="cd18876">
    <property type="entry name" value="NUDIX_Hydrolase"/>
    <property type="match status" value="1"/>
</dbReference>
<dbReference type="InterPro" id="IPR020084">
    <property type="entry name" value="NUDIX_hydrolase_CS"/>
</dbReference>
<dbReference type="EMBL" id="BAAAUT010000083">
    <property type="protein sequence ID" value="GAA3164098.1"/>
    <property type="molecule type" value="Genomic_DNA"/>
</dbReference>
<organism evidence="7 8">
    <name type="scientific">Planomonospora alba</name>
    <dbReference type="NCBI Taxonomy" id="161354"/>
    <lineage>
        <taxon>Bacteria</taxon>
        <taxon>Bacillati</taxon>
        <taxon>Actinomycetota</taxon>
        <taxon>Actinomycetes</taxon>
        <taxon>Streptosporangiales</taxon>
        <taxon>Streptosporangiaceae</taxon>
        <taxon>Planomonospora</taxon>
    </lineage>
</organism>